<name>A0A1J9TLD7_9BACI</name>
<keyword evidence="1" id="KW-1133">Transmembrane helix</keyword>
<feature type="domain" description="CAAX prenyl protease 2/Lysostaphin resistance protein A-like" evidence="2">
    <location>
        <begin position="52"/>
        <end position="152"/>
    </location>
</feature>
<comment type="caution">
    <text evidence="3">The sequence shown here is derived from an EMBL/GenBank/DDBJ whole genome shotgun (WGS) entry which is preliminary data.</text>
</comment>
<reference evidence="3 4" key="1">
    <citation type="submission" date="2016-06" db="EMBL/GenBank/DDBJ databases">
        <title>First insights into the genetic diversity and population structure of in the Bacillus cereus group bacteria from diverse marine environments.</title>
        <authorList>
            <person name="Liu Y."/>
            <person name="Lai Q."/>
            <person name="Shao Z."/>
        </authorList>
    </citation>
    <scope>NUCLEOTIDE SEQUENCE [LARGE SCALE GENOMIC DNA]</scope>
    <source>
        <strain evidence="3 4">N35-10-2</strain>
    </source>
</reference>
<evidence type="ECO:0000259" key="2">
    <source>
        <dbReference type="Pfam" id="PF02517"/>
    </source>
</evidence>
<keyword evidence="1" id="KW-0472">Membrane</keyword>
<dbReference type="InterPro" id="IPR003675">
    <property type="entry name" value="Rce1/LyrA-like_dom"/>
</dbReference>
<protein>
    <recommendedName>
        <fullName evidence="2">CAAX prenyl protease 2/Lysostaphin resistance protein A-like domain-containing protein</fullName>
    </recommendedName>
</protein>
<accession>A0A1J9TLD7</accession>
<proteinExistence type="predicted"/>
<dbReference type="EMBL" id="MAOE01000074">
    <property type="protein sequence ID" value="OJD65290.1"/>
    <property type="molecule type" value="Genomic_DNA"/>
</dbReference>
<evidence type="ECO:0000313" key="4">
    <source>
        <dbReference type="Proteomes" id="UP000181873"/>
    </source>
</evidence>
<dbReference type="AlphaFoldDB" id="A0A1J9TLD7"/>
<dbReference type="GO" id="GO:0004175">
    <property type="term" value="F:endopeptidase activity"/>
    <property type="evidence" value="ECO:0007669"/>
    <property type="project" value="UniProtKB-ARBA"/>
</dbReference>
<dbReference type="Proteomes" id="UP000181873">
    <property type="component" value="Unassembled WGS sequence"/>
</dbReference>
<evidence type="ECO:0000313" key="3">
    <source>
        <dbReference type="EMBL" id="OJD65290.1"/>
    </source>
</evidence>
<dbReference type="RefSeq" id="WP_071757988.1">
    <property type="nucleotide sequence ID" value="NZ_CBCSIO010000062.1"/>
</dbReference>
<feature type="transmembrane region" description="Helical" evidence="1">
    <location>
        <begin position="56"/>
        <end position="76"/>
    </location>
</feature>
<feature type="transmembrane region" description="Helical" evidence="1">
    <location>
        <begin position="16"/>
        <end position="36"/>
    </location>
</feature>
<dbReference type="Pfam" id="PF02517">
    <property type="entry name" value="Rce1-like"/>
    <property type="match status" value="1"/>
</dbReference>
<feature type="transmembrane region" description="Helical" evidence="1">
    <location>
        <begin position="138"/>
        <end position="156"/>
    </location>
</feature>
<evidence type="ECO:0000256" key="1">
    <source>
        <dbReference type="SAM" id="Phobius"/>
    </source>
</evidence>
<feature type="transmembrane region" description="Helical" evidence="1">
    <location>
        <begin position="88"/>
        <end position="118"/>
    </location>
</feature>
<keyword evidence="1" id="KW-0812">Transmembrane</keyword>
<gene>
    <name evidence="3" type="ORF">BAU25_10210</name>
</gene>
<sequence>MIQKIQHYLYHLKTPWFILVMTFASFLLPMLTSFLPGSIQKNPIEDEDLSVQIVDGIVLAPLLETALYQMFVFWILRLIPGMEKHNKSIIFISACIFGLSHSFGYTYMLYAGIMGWVFAYSYWNYTQKKENGHTKFSAFWIVWSIHILHNIVVFLAKNF</sequence>
<organism evidence="3 4">
    <name type="scientific">Bacillus albus</name>
    <dbReference type="NCBI Taxonomy" id="2026189"/>
    <lineage>
        <taxon>Bacteria</taxon>
        <taxon>Bacillati</taxon>
        <taxon>Bacillota</taxon>
        <taxon>Bacilli</taxon>
        <taxon>Bacillales</taxon>
        <taxon>Bacillaceae</taxon>
        <taxon>Bacillus</taxon>
        <taxon>Bacillus cereus group</taxon>
    </lineage>
</organism>
<dbReference type="GO" id="GO:0080120">
    <property type="term" value="P:CAAX-box protein maturation"/>
    <property type="evidence" value="ECO:0007669"/>
    <property type="project" value="UniProtKB-ARBA"/>
</dbReference>